<dbReference type="NCBIfam" id="NF037955">
    <property type="entry name" value="mfs"/>
    <property type="match status" value="1"/>
</dbReference>
<reference evidence="11" key="1">
    <citation type="journal article" date="2019" name="Int. J. Syst. Evol. Microbiol.">
        <title>The Global Catalogue of Microorganisms (GCM) 10K type strain sequencing project: providing services to taxonomists for standard genome sequencing and annotation.</title>
        <authorList>
            <consortium name="The Broad Institute Genomics Platform"/>
            <consortium name="The Broad Institute Genome Sequencing Center for Infectious Disease"/>
            <person name="Wu L."/>
            <person name="Ma J."/>
        </authorList>
    </citation>
    <scope>NUCLEOTIDE SEQUENCE [LARGE SCALE GENOMIC DNA]</scope>
    <source>
        <strain evidence="11">KCTC 42424</strain>
    </source>
</reference>
<proteinExistence type="predicted"/>
<comment type="subcellular location">
    <subcellularLocation>
        <location evidence="1">Cell inner membrane</location>
        <topology evidence="1">Multi-pass membrane protein</topology>
    </subcellularLocation>
</comment>
<evidence type="ECO:0000256" key="6">
    <source>
        <dbReference type="ARBA" id="ARBA00022989"/>
    </source>
</evidence>
<dbReference type="Gene3D" id="1.20.1250.20">
    <property type="entry name" value="MFS general substrate transporter like domains"/>
    <property type="match status" value="2"/>
</dbReference>
<dbReference type="PANTHER" id="PTHR23522:SF10">
    <property type="entry name" value="3-PHENYLPROPIONIC ACID TRANSPORTER-RELATED"/>
    <property type="match status" value="1"/>
</dbReference>
<accession>A0ABV7VXP3</accession>
<keyword evidence="6 8" id="KW-1133">Transmembrane helix</keyword>
<evidence type="ECO:0000313" key="10">
    <source>
        <dbReference type="EMBL" id="MFC3680818.1"/>
    </source>
</evidence>
<keyword evidence="5 8" id="KW-0812">Transmembrane</keyword>
<evidence type="ECO:0000256" key="7">
    <source>
        <dbReference type="ARBA" id="ARBA00023136"/>
    </source>
</evidence>
<evidence type="ECO:0000256" key="4">
    <source>
        <dbReference type="ARBA" id="ARBA00022519"/>
    </source>
</evidence>
<feature type="transmembrane region" description="Helical" evidence="8">
    <location>
        <begin position="335"/>
        <end position="356"/>
    </location>
</feature>
<dbReference type="InterPro" id="IPR020846">
    <property type="entry name" value="MFS_dom"/>
</dbReference>
<feature type="transmembrane region" description="Helical" evidence="8">
    <location>
        <begin position="294"/>
        <end position="315"/>
    </location>
</feature>
<gene>
    <name evidence="10" type="ORF">ACFOMG_11980</name>
</gene>
<keyword evidence="4" id="KW-0997">Cell inner membrane</keyword>
<evidence type="ECO:0000256" key="5">
    <source>
        <dbReference type="ARBA" id="ARBA00022692"/>
    </source>
</evidence>
<feature type="domain" description="Major facilitator superfamily (MFS) profile" evidence="9">
    <location>
        <begin position="207"/>
        <end position="387"/>
    </location>
</feature>
<keyword evidence="2" id="KW-0813">Transport</keyword>
<feature type="transmembrane region" description="Helical" evidence="8">
    <location>
        <begin position="203"/>
        <end position="225"/>
    </location>
</feature>
<feature type="transmembrane region" description="Helical" evidence="8">
    <location>
        <begin position="17"/>
        <end position="35"/>
    </location>
</feature>
<evidence type="ECO:0000256" key="1">
    <source>
        <dbReference type="ARBA" id="ARBA00004429"/>
    </source>
</evidence>
<dbReference type="Proteomes" id="UP001595722">
    <property type="component" value="Unassembled WGS sequence"/>
</dbReference>
<keyword evidence="7 8" id="KW-0472">Membrane</keyword>
<dbReference type="InterPro" id="IPR024989">
    <property type="entry name" value="MFS_assoc_dom"/>
</dbReference>
<dbReference type="RefSeq" id="WP_376866917.1">
    <property type="nucleotide sequence ID" value="NZ_JBHRYB010000013.1"/>
</dbReference>
<evidence type="ECO:0000259" key="9">
    <source>
        <dbReference type="PROSITE" id="PS50850"/>
    </source>
</evidence>
<dbReference type="EMBL" id="JBHRYB010000013">
    <property type="protein sequence ID" value="MFC3680818.1"/>
    <property type="molecule type" value="Genomic_DNA"/>
</dbReference>
<feature type="transmembrane region" description="Helical" evidence="8">
    <location>
        <begin position="269"/>
        <end position="288"/>
    </location>
</feature>
<protein>
    <submittedName>
        <fullName evidence="10">MFS transporter</fullName>
    </submittedName>
</protein>
<feature type="transmembrane region" description="Helical" evidence="8">
    <location>
        <begin position="362"/>
        <end position="383"/>
    </location>
</feature>
<evidence type="ECO:0000256" key="3">
    <source>
        <dbReference type="ARBA" id="ARBA00022475"/>
    </source>
</evidence>
<feature type="transmembrane region" description="Helical" evidence="8">
    <location>
        <begin position="98"/>
        <end position="116"/>
    </location>
</feature>
<keyword evidence="3" id="KW-1003">Cell membrane</keyword>
<dbReference type="SUPFAM" id="SSF103473">
    <property type="entry name" value="MFS general substrate transporter"/>
    <property type="match status" value="1"/>
</dbReference>
<name>A0ABV7VXP3_9GAMM</name>
<feature type="transmembrane region" description="Helical" evidence="8">
    <location>
        <begin position="67"/>
        <end position="92"/>
    </location>
</feature>
<dbReference type="PROSITE" id="PS50850">
    <property type="entry name" value="MFS"/>
    <property type="match status" value="1"/>
</dbReference>
<comment type="caution">
    <text evidence="10">The sequence shown here is derived from an EMBL/GenBank/DDBJ whole genome shotgun (WGS) entry which is preliminary data.</text>
</comment>
<evidence type="ECO:0000256" key="8">
    <source>
        <dbReference type="SAM" id="Phobius"/>
    </source>
</evidence>
<keyword evidence="11" id="KW-1185">Reference proteome</keyword>
<dbReference type="InterPro" id="IPR026032">
    <property type="entry name" value="HcaT-like"/>
</dbReference>
<dbReference type="Pfam" id="PF12832">
    <property type="entry name" value="MFS_1_like"/>
    <property type="match status" value="1"/>
</dbReference>
<dbReference type="PANTHER" id="PTHR23522">
    <property type="entry name" value="BLL5896 PROTEIN"/>
    <property type="match status" value="1"/>
</dbReference>
<evidence type="ECO:0000256" key="2">
    <source>
        <dbReference type="ARBA" id="ARBA00022448"/>
    </source>
</evidence>
<feature type="transmembrane region" description="Helical" evidence="8">
    <location>
        <begin position="41"/>
        <end position="60"/>
    </location>
</feature>
<feature type="transmembrane region" description="Helical" evidence="8">
    <location>
        <begin position="245"/>
        <end position="262"/>
    </location>
</feature>
<organism evidence="10 11">
    <name type="scientific">Bacterioplanoides pacificum</name>
    <dbReference type="NCBI Taxonomy" id="1171596"/>
    <lineage>
        <taxon>Bacteria</taxon>
        <taxon>Pseudomonadati</taxon>
        <taxon>Pseudomonadota</taxon>
        <taxon>Gammaproteobacteria</taxon>
        <taxon>Oceanospirillales</taxon>
        <taxon>Oceanospirillaceae</taxon>
        <taxon>Bacterioplanoides</taxon>
    </lineage>
</organism>
<dbReference type="InterPro" id="IPR036259">
    <property type="entry name" value="MFS_trans_sf"/>
</dbReference>
<dbReference type="PIRSF" id="PIRSF004925">
    <property type="entry name" value="HcaT"/>
    <property type="match status" value="1"/>
</dbReference>
<evidence type="ECO:0000313" key="11">
    <source>
        <dbReference type="Proteomes" id="UP001595722"/>
    </source>
</evidence>
<sequence>MTEHSVSGVPHRRLSSFYFFYFSLLGCVAPFWGLFLQQRQFSAGQIGTLMASLAVVRVIAPNLWAWWAGYFSSPIIMVRVAGLLTALCFSLVWLVDSFSGMLLVMLAYGFFWAAMLPQYEAITMQALKNRIDEYSRIRLWGSVGFIVIVLLLGLLFDVVSVGWLPLVMLLTMLLIVLNSLLFRAADYRRDGHVSSQRSFLKEACQRPVVVFILISILLQISHGAYYTFFSIYLQDNGYNKTETGLLWSLGVFAEVILFWQFYRVMATLSWRNWIVLSLLLTAIRWWLIATYVGHWMWLVVAQLLHAFSFGVMHAVAMRYVQNYFSPGSQARGQALYSSIGFGLGSALGAAASGQLWQATSGSLVFLCSAIVAMVALLLTLTGLRDHE</sequence>
<feature type="transmembrane region" description="Helical" evidence="8">
    <location>
        <begin position="137"/>
        <end position="156"/>
    </location>
</feature>
<feature type="transmembrane region" description="Helical" evidence="8">
    <location>
        <begin position="162"/>
        <end position="182"/>
    </location>
</feature>